<keyword evidence="6" id="KW-0443">Lipid metabolism</keyword>
<proteinExistence type="inferred from homology"/>
<name>A0A3B1CIB0_9ZZZZ</name>
<evidence type="ECO:0000256" key="1">
    <source>
        <dbReference type="ARBA" id="ARBA00022475"/>
    </source>
</evidence>
<gene>
    <name evidence="11" type="ORF">MNBD_NITROSPIRAE02-1233</name>
</gene>
<evidence type="ECO:0000313" key="11">
    <source>
        <dbReference type="EMBL" id="VAX27972.1"/>
    </source>
</evidence>
<dbReference type="NCBIfam" id="TIGR00023">
    <property type="entry name" value="glycerol-3-phosphate 1-O-acyltransferase PlsY"/>
    <property type="match status" value="1"/>
</dbReference>
<evidence type="ECO:0000256" key="9">
    <source>
        <dbReference type="ARBA" id="ARBA00023264"/>
    </source>
</evidence>
<keyword evidence="8" id="KW-0594">Phospholipid biosynthesis</keyword>
<accession>A0A3B1CIB0</accession>
<evidence type="ECO:0000256" key="4">
    <source>
        <dbReference type="ARBA" id="ARBA00022692"/>
    </source>
</evidence>
<evidence type="ECO:0000256" key="8">
    <source>
        <dbReference type="ARBA" id="ARBA00023209"/>
    </source>
</evidence>
<dbReference type="SMART" id="SM01207">
    <property type="entry name" value="G3P_acyltransf"/>
    <property type="match status" value="1"/>
</dbReference>
<feature type="transmembrane region" description="Helical" evidence="10">
    <location>
        <begin position="152"/>
        <end position="173"/>
    </location>
</feature>
<keyword evidence="11" id="KW-0012">Acyltransferase</keyword>
<keyword evidence="9" id="KW-1208">Phospholipid metabolism</keyword>
<dbReference type="EMBL" id="UOGH01000069">
    <property type="protein sequence ID" value="VAX27972.1"/>
    <property type="molecule type" value="Genomic_DNA"/>
</dbReference>
<dbReference type="GO" id="GO:0005886">
    <property type="term" value="C:plasma membrane"/>
    <property type="evidence" value="ECO:0007669"/>
    <property type="project" value="InterPro"/>
</dbReference>
<dbReference type="GO" id="GO:0008654">
    <property type="term" value="P:phospholipid biosynthetic process"/>
    <property type="evidence" value="ECO:0007669"/>
    <property type="project" value="UniProtKB-KW"/>
</dbReference>
<dbReference type="HAMAP" id="MF_01043">
    <property type="entry name" value="PlsY"/>
    <property type="match status" value="1"/>
</dbReference>
<evidence type="ECO:0000256" key="3">
    <source>
        <dbReference type="ARBA" id="ARBA00022679"/>
    </source>
</evidence>
<dbReference type="PANTHER" id="PTHR30309">
    <property type="entry name" value="INNER MEMBRANE PROTEIN YGIH"/>
    <property type="match status" value="1"/>
</dbReference>
<evidence type="ECO:0000256" key="7">
    <source>
        <dbReference type="ARBA" id="ARBA00023136"/>
    </source>
</evidence>
<keyword evidence="2" id="KW-0444">Lipid biosynthesis</keyword>
<protein>
    <submittedName>
        <fullName evidence="11">Acyl-phosphate:glycerol-3-phosphate O-acyltransferase PlsY</fullName>
    </submittedName>
</protein>
<feature type="transmembrane region" description="Helical" evidence="10">
    <location>
        <begin position="108"/>
        <end position="132"/>
    </location>
</feature>
<evidence type="ECO:0000256" key="6">
    <source>
        <dbReference type="ARBA" id="ARBA00023098"/>
    </source>
</evidence>
<dbReference type="PANTHER" id="PTHR30309:SF0">
    <property type="entry name" value="GLYCEROL-3-PHOSPHATE ACYLTRANSFERASE-RELATED"/>
    <property type="match status" value="1"/>
</dbReference>
<feature type="transmembrane region" description="Helical" evidence="10">
    <location>
        <begin position="6"/>
        <end position="22"/>
    </location>
</feature>
<keyword evidence="7 10" id="KW-0472">Membrane</keyword>
<dbReference type="AlphaFoldDB" id="A0A3B1CIB0"/>
<keyword evidence="5 10" id="KW-1133">Transmembrane helix</keyword>
<keyword evidence="4 10" id="KW-0812">Transmembrane</keyword>
<keyword evidence="1" id="KW-1003">Cell membrane</keyword>
<organism evidence="11">
    <name type="scientific">hydrothermal vent metagenome</name>
    <dbReference type="NCBI Taxonomy" id="652676"/>
    <lineage>
        <taxon>unclassified sequences</taxon>
        <taxon>metagenomes</taxon>
        <taxon>ecological metagenomes</taxon>
    </lineage>
</organism>
<dbReference type="Pfam" id="PF02660">
    <property type="entry name" value="G3P_acyltransf"/>
    <property type="match status" value="1"/>
</dbReference>
<dbReference type="InterPro" id="IPR003811">
    <property type="entry name" value="G3P_acylTferase_PlsY"/>
</dbReference>
<evidence type="ECO:0000256" key="5">
    <source>
        <dbReference type="ARBA" id="ARBA00022989"/>
    </source>
</evidence>
<evidence type="ECO:0000256" key="10">
    <source>
        <dbReference type="SAM" id="Phobius"/>
    </source>
</evidence>
<reference evidence="11" key="1">
    <citation type="submission" date="2018-06" db="EMBL/GenBank/DDBJ databases">
        <authorList>
            <person name="Zhirakovskaya E."/>
        </authorList>
    </citation>
    <scope>NUCLEOTIDE SEQUENCE</scope>
</reference>
<dbReference type="GO" id="GO:0043772">
    <property type="term" value="F:acyl-phosphate glycerol-3-phosphate acyltransferase activity"/>
    <property type="evidence" value="ECO:0007669"/>
    <property type="project" value="InterPro"/>
</dbReference>
<sequence>MIVVLLIVSYVAGTIPFGLIIAKARGVDIRRAGSGNTGATNVLRTVGKKEAVFALTGDLMKGAFAVALMKVSGYGDPYTGLAGLVAVIGHDYPLFFRFRGGKGVATSIGALLVYAPYVGLLTVLIWLAVVFVSRYSSLGALAAFTVLPLNMIFFKKDTTGLYLSLVFTILIYIKHRENIRRLLQGKEPRVGQKKNN</sequence>
<keyword evidence="3 11" id="KW-0808">Transferase</keyword>
<evidence type="ECO:0000256" key="2">
    <source>
        <dbReference type="ARBA" id="ARBA00022516"/>
    </source>
</evidence>